<gene>
    <name evidence="7" type="ORF">FA15DRAFT_756622</name>
</gene>
<keyword evidence="2" id="KW-0732">Signal</keyword>
<dbReference type="PANTHER" id="PTHR43037">
    <property type="entry name" value="UNNAMED PRODUCT-RELATED"/>
    <property type="match status" value="1"/>
</dbReference>
<dbReference type="GO" id="GO:0045493">
    <property type="term" value="P:xylan catabolic process"/>
    <property type="evidence" value="ECO:0007669"/>
    <property type="project" value="UniProtKB-UniRule"/>
</dbReference>
<name>A0A5C3KVJ1_COPMA</name>
<comment type="similarity">
    <text evidence="4">Belongs to the carbohydrate esterase 1 (CE1) family.</text>
</comment>
<dbReference type="InterPro" id="IPR029058">
    <property type="entry name" value="AB_hydrolase_fold"/>
</dbReference>
<dbReference type="PROSITE" id="PS51164">
    <property type="entry name" value="CBM1_2"/>
    <property type="match status" value="1"/>
</dbReference>
<dbReference type="InterPro" id="IPR035971">
    <property type="entry name" value="CBD_sf"/>
</dbReference>
<dbReference type="Gene3D" id="3.40.50.1820">
    <property type="entry name" value="alpha/beta hydrolase"/>
    <property type="match status" value="1"/>
</dbReference>
<evidence type="ECO:0000313" key="7">
    <source>
        <dbReference type="EMBL" id="TFK24357.1"/>
    </source>
</evidence>
<dbReference type="SUPFAM" id="SSF53474">
    <property type="entry name" value="alpha/beta-Hydrolases"/>
    <property type="match status" value="2"/>
</dbReference>
<keyword evidence="1 4" id="KW-0719">Serine esterase</keyword>
<evidence type="ECO:0000256" key="5">
    <source>
        <dbReference type="SAM" id="MobiDB-lite"/>
    </source>
</evidence>
<evidence type="ECO:0000313" key="8">
    <source>
        <dbReference type="Proteomes" id="UP000307440"/>
    </source>
</evidence>
<dbReference type="GO" id="GO:0052689">
    <property type="term" value="F:carboxylic ester hydrolase activity"/>
    <property type="evidence" value="ECO:0007669"/>
    <property type="project" value="UniProtKB-KW"/>
</dbReference>
<keyword evidence="4" id="KW-0119">Carbohydrate metabolism</keyword>
<dbReference type="STRING" id="230819.A0A5C3KVJ1"/>
<dbReference type="Pfam" id="PF10503">
    <property type="entry name" value="Esterase_PHB"/>
    <property type="match status" value="1"/>
</dbReference>
<dbReference type="SMART" id="SM00236">
    <property type="entry name" value="fCBD"/>
    <property type="match status" value="1"/>
</dbReference>
<organism evidence="7 8">
    <name type="scientific">Coprinopsis marcescibilis</name>
    <name type="common">Agaric fungus</name>
    <name type="synonym">Psathyrella marcescibilis</name>
    <dbReference type="NCBI Taxonomy" id="230819"/>
    <lineage>
        <taxon>Eukaryota</taxon>
        <taxon>Fungi</taxon>
        <taxon>Dikarya</taxon>
        <taxon>Basidiomycota</taxon>
        <taxon>Agaricomycotina</taxon>
        <taxon>Agaricomycetes</taxon>
        <taxon>Agaricomycetidae</taxon>
        <taxon>Agaricales</taxon>
        <taxon>Agaricineae</taxon>
        <taxon>Psathyrellaceae</taxon>
        <taxon>Coprinopsis</taxon>
    </lineage>
</organism>
<dbReference type="GO" id="GO:0030248">
    <property type="term" value="F:cellulose binding"/>
    <property type="evidence" value="ECO:0007669"/>
    <property type="project" value="InterPro"/>
</dbReference>
<feature type="region of interest" description="Disordered" evidence="5">
    <location>
        <begin position="64"/>
        <end position="83"/>
    </location>
</feature>
<evidence type="ECO:0000259" key="6">
    <source>
        <dbReference type="PROSITE" id="PS51164"/>
    </source>
</evidence>
<evidence type="ECO:0000256" key="3">
    <source>
        <dbReference type="ARBA" id="ARBA00022801"/>
    </source>
</evidence>
<keyword evidence="8" id="KW-1185">Reference proteome</keyword>
<dbReference type="NCBIfam" id="TIGR01840">
    <property type="entry name" value="esterase_phb"/>
    <property type="match status" value="1"/>
</dbReference>
<dbReference type="PROSITE" id="PS00562">
    <property type="entry name" value="CBM1_1"/>
    <property type="match status" value="1"/>
</dbReference>
<dbReference type="Pfam" id="PF00734">
    <property type="entry name" value="CBM_1"/>
    <property type="match status" value="1"/>
</dbReference>
<dbReference type="GO" id="GO:0005576">
    <property type="term" value="C:extracellular region"/>
    <property type="evidence" value="ECO:0007669"/>
    <property type="project" value="UniProtKB-SubCell"/>
</dbReference>
<evidence type="ECO:0000256" key="4">
    <source>
        <dbReference type="RuleBase" id="RU367147"/>
    </source>
</evidence>
<keyword evidence="4" id="KW-0964">Secreted</keyword>
<feature type="domain" description="CBM1" evidence="6">
    <location>
        <begin position="9"/>
        <end position="45"/>
    </location>
</feature>
<dbReference type="EC" id="3.1.1.-" evidence="4"/>
<dbReference type="AlphaFoldDB" id="A0A5C3KVJ1"/>
<proteinExistence type="inferred from homology"/>
<protein>
    <recommendedName>
        <fullName evidence="4">Carboxylic ester hydrolase</fullName>
        <ecNumber evidence="4">3.1.1.-</ecNumber>
    </recommendedName>
</protein>
<reference evidence="7 8" key="1">
    <citation type="journal article" date="2019" name="Nat. Ecol. Evol.">
        <title>Megaphylogeny resolves global patterns of mushroom evolution.</title>
        <authorList>
            <person name="Varga T."/>
            <person name="Krizsan K."/>
            <person name="Foldi C."/>
            <person name="Dima B."/>
            <person name="Sanchez-Garcia M."/>
            <person name="Sanchez-Ramirez S."/>
            <person name="Szollosi G.J."/>
            <person name="Szarkandi J.G."/>
            <person name="Papp V."/>
            <person name="Albert L."/>
            <person name="Andreopoulos W."/>
            <person name="Angelini C."/>
            <person name="Antonin V."/>
            <person name="Barry K.W."/>
            <person name="Bougher N.L."/>
            <person name="Buchanan P."/>
            <person name="Buyck B."/>
            <person name="Bense V."/>
            <person name="Catcheside P."/>
            <person name="Chovatia M."/>
            <person name="Cooper J."/>
            <person name="Damon W."/>
            <person name="Desjardin D."/>
            <person name="Finy P."/>
            <person name="Geml J."/>
            <person name="Haridas S."/>
            <person name="Hughes K."/>
            <person name="Justo A."/>
            <person name="Karasinski D."/>
            <person name="Kautmanova I."/>
            <person name="Kiss B."/>
            <person name="Kocsube S."/>
            <person name="Kotiranta H."/>
            <person name="LaButti K.M."/>
            <person name="Lechner B.E."/>
            <person name="Liimatainen K."/>
            <person name="Lipzen A."/>
            <person name="Lukacs Z."/>
            <person name="Mihaltcheva S."/>
            <person name="Morgado L.N."/>
            <person name="Niskanen T."/>
            <person name="Noordeloos M.E."/>
            <person name="Ohm R.A."/>
            <person name="Ortiz-Santana B."/>
            <person name="Ovrebo C."/>
            <person name="Racz N."/>
            <person name="Riley R."/>
            <person name="Savchenko A."/>
            <person name="Shiryaev A."/>
            <person name="Soop K."/>
            <person name="Spirin V."/>
            <person name="Szebenyi C."/>
            <person name="Tomsovsky M."/>
            <person name="Tulloss R.E."/>
            <person name="Uehling J."/>
            <person name="Grigoriev I.V."/>
            <person name="Vagvolgyi C."/>
            <person name="Papp T."/>
            <person name="Martin F.M."/>
            <person name="Miettinen O."/>
            <person name="Hibbett D.S."/>
            <person name="Nagy L.G."/>
        </authorList>
    </citation>
    <scope>NUCLEOTIDE SEQUENCE [LARGE SCALE GENOMIC DNA]</scope>
    <source>
        <strain evidence="7 8">CBS 121175</strain>
    </source>
</reference>
<dbReference type="PANTHER" id="PTHR43037:SF5">
    <property type="entry name" value="FERULOYL ESTERASE"/>
    <property type="match status" value="1"/>
</dbReference>
<sequence>MASIVTSVTAVPLYGQCGGTGYQGSTQCDAGLACIRVNEWYSQCQNTGGTPVTPAPPVVSTTSLPPVVSTTTSAPIATSTPAPNIPAGQLTQLSNFGRNPSNISMYVYKPSSVKVRPGLLVALHPCGGTASQYFSGFPGFRQHADQRGFMVLYGQSPPGSSNCWDITSTASLTHDGGDDSTGIASAVEYALTNWNIDPKKVFVTGTSSGAMMTNIMAATYPNLFTAGAVWAGTAVGCLAANTPQFPPDPCQSGTVIRSPQEWGDRVRRAYPGYTGPYPKMQIWHGTNDFALDHKNLAEQMKQWTNIFNISQTPTGTFAGNPRQGWTKQVYGNGLLETFSGQGAGHGLPESGTEVVAMDFFGL</sequence>
<evidence type="ECO:0000256" key="2">
    <source>
        <dbReference type="ARBA" id="ARBA00022729"/>
    </source>
</evidence>
<keyword evidence="4" id="KW-0624">Polysaccharide degradation</keyword>
<dbReference type="Proteomes" id="UP000307440">
    <property type="component" value="Unassembled WGS sequence"/>
</dbReference>
<comment type="function">
    <text evidence="4">Esterase involved in the hydrolysis of xylan, a major structural heterogeneous polysaccharide found in plant biomass representing the second most abundant polysaccharide in the biosphere, after cellulose.</text>
</comment>
<evidence type="ECO:0000256" key="1">
    <source>
        <dbReference type="ARBA" id="ARBA00022487"/>
    </source>
</evidence>
<dbReference type="InterPro" id="IPR010126">
    <property type="entry name" value="Esterase_phb"/>
</dbReference>
<comment type="subcellular location">
    <subcellularLocation>
        <location evidence="4">Secreted</location>
    </subcellularLocation>
</comment>
<dbReference type="SUPFAM" id="SSF57180">
    <property type="entry name" value="Cellulose-binding domain"/>
    <property type="match status" value="1"/>
</dbReference>
<dbReference type="InterPro" id="IPR050955">
    <property type="entry name" value="Plant_Biomass_Hydrol_Est"/>
</dbReference>
<dbReference type="OrthoDB" id="2425929at2759"/>
<accession>A0A5C3KVJ1</accession>
<dbReference type="InterPro" id="IPR000254">
    <property type="entry name" value="CBD"/>
</dbReference>
<keyword evidence="3 4" id="KW-0378">Hydrolase</keyword>
<dbReference type="EMBL" id="ML210202">
    <property type="protein sequence ID" value="TFK24357.1"/>
    <property type="molecule type" value="Genomic_DNA"/>
</dbReference>